<evidence type="ECO:0000313" key="2">
    <source>
        <dbReference type="EMBL" id="CAI8609493.1"/>
    </source>
</evidence>
<proteinExistence type="predicted"/>
<keyword evidence="1" id="KW-0472">Membrane</keyword>
<sequence length="161" mass="18375">MTTTAVNFFICESSSFISLIKRIQGDSPSTHVEGGSSKWALLLKGASRRLLLLYFGFLVWFTYLVHGASLVSMVTTGKDDMLRSSGVSREWDELKEKDGSIQFSINFSCSDTEGEKRWKKAYEDMEEACPRFKVDQKALQHKDNDWAKYLKGLWEDLVVAR</sequence>
<protein>
    <submittedName>
        <fullName evidence="2">Uncharacterized protein</fullName>
    </submittedName>
</protein>
<organism evidence="2 3">
    <name type="scientific">Vicia faba</name>
    <name type="common">Broad bean</name>
    <name type="synonym">Faba vulgaris</name>
    <dbReference type="NCBI Taxonomy" id="3906"/>
    <lineage>
        <taxon>Eukaryota</taxon>
        <taxon>Viridiplantae</taxon>
        <taxon>Streptophyta</taxon>
        <taxon>Embryophyta</taxon>
        <taxon>Tracheophyta</taxon>
        <taxon>Spermatophyta</taxon>
        <taxon>Magnoliopsida</taxon>
        <taxon>eudicotyledons</taxon>
        <taxon>Gunneridae</taxon>
        <taxon>Pentapetalae</taxon>
        <taxon>rosids</taxon>
        <taxon>fabids</taxon>
        <taxon>Fabales</taxon>
        <taxon>Fabaceae</taxon>
        <taxon>Papilionoideae</taxon>
        <taxon>50 kb inversion clade</taxon>
        <taxon>NPAAA clade</taxon>
        <taxon>Hologalegina</taxon>
        <taxon>IRL clade</taxon>
        <taxon>Fabeae</taxon>
        <taxon>Vicia</taxon>
    </lineage>
</organism>
<gene>
    <name evidence="2" type="ORF">VFH_IV136080</name>
</gene>
<keyword evidence="1" id="KW-0812">Transmembrane</keyword>
<dbReference type="Proteomes" id="UP001157006">
    <property type="component" value="Chromosome 4"/>
</dbReference>
<accession>A0AAV1AJV4</accession>
<feature type="transmembrane region" description="Helical" evidence="1">
    <location>
        <begin position="51"/>
        <end position="74"/>
    </location>
</feature>
<keyword evidence="3" id="KW-1185">Reference proteome</keyword>
<reference evidence="2 3" key="1">
    <citation type="submission" date="2023-01" db="EMBL/GenBank/DDBJ databases">
        <authorList>
            <person name="Kreplak J."/>
        </authorList>
    </citation>
    <scope>NUCLEOTIDE SEQUENCE [LARGE SCALE GENOMIC DNA]</scope>
</reference>
<evidence type="ECO:0000256" key="1">
    <source>
        <dbReference type="SAM" id="Phobius"/>
    </source>
</evidence>
<dbReference type="AlphaFoldDB" id="A0AAV1AJV4"/>
<name>A0AAV1AJV4_VICFA</name>
<keyword evidence="1" id="KW-1133">Transmembrane helix</keyword>
<evidence type="ECO:0000313" key="3">
    <source>
        <dbReference type="Proteomes" id="UP001157006"/>
    </source>
</evidence>
<dbReference type="EMBL" id="OX451739">
    <property type="protein sequence ID" value="CAI8609493.1"/>
    <property type="molecule type" value="Genomic_DNA"/>
</dbReference>